<feature type="domain" description="Flagellar basal body rod protein N-terminal" evidence="7">
    <location>
        <begin position="12"/>
        <end position="39"/>
    </location>
</feature>
<dbReference type="NCBIfam" id="TIGR01396">
    <property type="entry name" value="FlgB"/>
    <property type="match status" value="1"/>
</dbReference>
<evidence type="ECO:0000256" key="3">
    <source>
        <dbReference type="ARBA" id="ARBA00014376"/>
    </source>
</evidence>
<organism evidence="8 9">
    <name type="scientific">Parendozoicomonas callyspongiae</name>
    <dbReference type="NCBI Taxonomy" id="2942213"/>
    <lineage>
        <taxon>Bacteria</taxon>
        <taxon>Pseudomonadati</taxon>
        <taxon>Pseudomonadota</taxon>
        <taxon>Gammaproteobacteria</taxon>
        <taxon>Oceanospirillales</taxon>
        <taxon>Endozoicomonadaceae</taxon>
        <taxon>Parendozoicomonas</taxon>
    </lineage>
</organism>
<evidence type="ECO:0000256" key="2">
    <source>
        <dbReference type="ARBA" id="ARBA00009677"/>
    </source>
</evidence>
<keyword evidence="4 6" id="KW-0975">Bacterial flagellum</keyword>
<dbReference type="Proteomes" id="UP001203338">
    <property type="component" value="Unassembled WGS sequence"/>
</dbReference>
<comment type="caution">
    <text evidence="8">The sequence shown here is derived from an EMBL/GenBank/DDBJ whole genome shotgun (WGS) entry which is preliminary data.</text>
</comment>
<keyword evidence="8" id="KW-0969">Cilium</keyword>
<comment type="similarity">
    <text evidence="2 6">Belongs to the flagella basal body rod proteins family.</text>
</comment>
<dbReference type="PANTHER" id="PTHR30435:SF12">
    <property type="entry name" value="FLAGELLAR BASAL BODY ROD PROTEIN FLGB"/>
    <property type="match status" value="1"/>
</dbReference>
<dbReference type="InterPro" id="IPR006300">
    <property type="entry name" value="FlgB"/>
</dbReference>
<reference evidence="8 9" key="1">
    <citation type="submission" date="2022-05" db="EMBL/GenBank/DDBJ databases">
        <authorList>
            <person name="Park J.-S."/>
        </authorList>
    </citation>
    <scope>NUCLEOTIDE SEQUENCE [LARGE SCALE GENOMIC DNA]</scope>
    <source>
        <strain evidence="8 9">2012CJ34-2</strain>
    </source>
</reference>
<comment type="subunit">
    <text evidence="6">The basal body constitutes a major portion of the flagellar organelle and consists of a number of rings mounted on a central rod.</text>
</comment>
<dbReference type="Pfam" id="PF00460">
    <property type="entry name" value="Flg_bb_rod"/>
    <property type="match status" value="1"/>
</dbReference>
<dbReference type="RefSeq" id="WP_249699259.1">
    <property type="nucleotide sequence ID" value="NZ_JAMFLX010000010.1"/>
</dbReference>
<sequence length="128" mass="14206">MAISFDNYLGLHQQALEFRSQRAEVIAGNLANVDTPGYTAKDLDFSKALEQAREQLSLAKGNELHIQQVNSPVAPEVVERTETQPSADGNTVELSKEQAAWAENRAQWEASFTFLNQKFRGLEQAING</sequence>
<keyword evidence="9" id="KW-1185">Reference proteome</keyword>
<gene>
    <name evidence="8" type="primary">flgB</name>
    <name evidence="8" type="ORF">M3P05_09190</name>
</gene>
<keyword evidence="8" id="KW-0966">Cell projection</keyword>
<name>A0ABT0PFU1_9GAMM</name>
<evidence type="ECO:0000313" key="9">
    <source>
        <dbReference type="Proteomes" id="UP001203338"/>
    </source>
</evidence>
<evidence type="ECO:0000259" key="7">
    <source>
        <dbReference type="Pfam" id="PF00460"/>
    </source>
</evidence>
<dbReference type="InterPro" id="IPR001444">
    <property type="entry name" value="Flag_bb_rod_N"/>
</dbReference>
<proteinExistence type="inferred from homology"/>
<evidence type="ECO:0000256" key="5">
    <source>
        <dbReference type="ARBA" id="ARBA00024934"/>
    </source>
</evidence>
<evidence type="ECO:0000256" key="6">
    <source>
        <dbReference type="PIRNR" id="PIRNR002889"/>
    </source>
</evidence>
<comment type="function">
    <text evidence="5 6">Structural component of flagellum, the bacterial motility apparatus. Part of the rod structure of flagellar basal body.</text>
</comment>
<evidence type="ECO:0000313" key="8">
    <source>
        <dbReference type="EMBL" id="MCL6270106.1"/>
    </source>
</evidence>
<evidence type="ECO:0000256" key="4">
    <source>
        <dbReference type="ARBA" id="ARBA00023143"/>
    </source>
</evidence>
<keyword evidence="8" id="KW-0282">Flagellum</keyword>
<protein>
    <recommendedName>
        <fullName evidence="3 6">Flagellar basal body rod protein FlgB</fullName>
    </recommendedName>
</protein>
<dbReference type="PANTHER" id="PTHR30435">
    <property type="entry name" value="FLAGELLAR PROTEIN"/>
    <property type="match status" value="1"/>
</dbReference>
<evidence type="ECO:0000256" key="1">
    <source>
        <dbReference type="ARBA" id="ARBA00004117"/>
    </source>
</evidence>
<accession>A0ABT0PFU1</accession>
<comment type="subcellular location">
    <subcellularLocation>
        <location evidence="1 6">Bacterial flagellum basal body</location>
    </subcellularLocation>
</comment>
<dbReference type="PIRSF" id="PIRSF002889">
    <property type="entry name" value="Rod_FlgB"/>
    <property type="match status" value="1"/>
</dbReference>
<dbReference type="EMBL" id="JAMFLX010000010">
    <property type="protein sequence ID" value="MCL6270106.1"/>
    <property type="molecule type" value="Genomic_DNA"/>
</dbReference>